<dbReference type="RefSeq" id="WP_372391136.1">
    <property type="nucleotide sequence ID" value="NZ_JBGNYA010000001.1"/>
</dbReference>
<dbReference type="GO" id="GO:0008483">
    <property type="term" value="F:transaminase activity"/>
    <property type="evidence" value="ECO:0007669"/>
    <property type="project" value="UniProtKB-KW"/>
</dbReference>
<sequence>MALRKPPLSGAYGADARFTDFGGWEMPVEFDSIRTEHAAVRESVGIFDVSHMGEITVTGPDATALMQRLTSNDVSALSVGDSQYAMITDESGTIIDDTIVYRLPDEGERYLFVPNAGHDEEAYRRWVDHRDEWDLAADVENETDEWAMVAVQGPDAVDAVGSQTDADVEPFSWGEGAYADVAGVRSWVSRTGYTGEDGFEILCPTDEVGAIWEAFVDAEGCEPCGLGARDTLRTEMGFLLSGQDFDPDDEPRNPYEAGVGWTVDLDTEFVGRDALARVASDGVEEAFAGLILRERGIARHGYEILADGEPVGHVTSGTMSPTLGEAIALGYVPAALAEPGTELSVAVRGQEKRAEVVSTPFIED</sequence>
<evidence type="ECO:0000256" key="4">
    <source>
        <dbReference type="ARBA" id="ARBA00047665"/>
    </source>
</evidence>
<feature type="binding site" evidence="6">
    <location>
        <position position="200"/>
    </location>
    <ligand>
        <name>substrate</name>
    </ligand>
</feature>
<evidence type="ECO:0000259" key="7">
    <source>
        <dbReference type="Pfam" id="PF01571"/>
    </source>
</evidence>
<evidence type="ECO:0000256" key="2">
    <source>
        <dbReference type="ARBA" id="ARBA00022576"/>
    </source>
</evidence>
<comment type="similarity">
    <text evidence="1 5">Belongs to the GcvT family.</text>
</comment>
<dbReference type="InterPro" id="IPR006223">
    <property type="entry name" value="GcvT"/>
</dbReference>
<dbReference type="GO" id="GO:0019464">
    <property type="term" value="P:glycine decarboxylation via glycine cleavage system"/>
    <property type="evidence" value="ECO:0007669"/>
    <property type="project" value="UniProtKB-UniRule"/>
</dbReference>
<organism evidence="9 10">
    <name type="scientific">Halobellus rubicundus</name>
    <dbReference type="NCBI Taxonomy" id="2996466"/>
    <lineage>
        <taxon>Archaea</taxon>
        <taxon>Methanobacteriati</taxon>
        <taxon>Methanobacteriota</taxon>
        <taxon>Stenosarchaea group</taxon>
        <taxon>Halobacteria</taxon>
        <taxon>Halobacteriales</taxon>
        <taxon>Haloferacaceae</taxon>
        <taxon>Halobellus</taxon>
    </lineage>
</organism>
<keyword evidence="10" id="KW-1185">Reference proteome</keyword>
<dbReference type="InterPro" id="IPR027266">
    <property type="entry name" value="TrmE/GcvT-like"/>
</dbReference>
<keyword evidence="3 5" id="KW-0808">Transferase</keyword>
<feature type="domain" description="Aminomethyltransferase C-terminal" evidence="8">
    <location>
        <begin position="288"/>
        <end position="362"/>
    </location>
</feature>
<reference evidence="9 10" key="1">
    <citation type="submission" date="2024-08" db="EMBL/GenBank/DDBJ databases">
        <title>Halobellus sp. MBLA0158 whole genome sequence.</title>
        <authorList>
            <person name="Hwang C.Y."/>
            <person name="Cho E.-S."/>
            <person name="Seo M.-J."/>
        </authorList>
    </citation>
    <scope>NUCLEOTIDE SEQUENCE [LARGE SCALE GENOMIC DNA]</scope>
    <source>
        <strain evidence="9 10">MBLA0158</strain>
    </source>
</reference>
<evidence type="ECO:0000256" key="3">
    <source>
        <dbReference type="ARBA" id="ARBA00022679"/>
    </source>
</evidence>
<dbReference type="PANTHER" id="PTHR43757:SF2">
    <property type="entry name" value="AMINOMETHYLTRANSFERASE, MITOCHONDRIAL"/>
    <property type="match status" value="1"/>
</dbReference>
<dbReference type="Gene3D" id="3.30.1360.120">
    <property type="entry name" value="Probable tRNA modification gtpase trme, domain 1"/>
    <property type="match status" value="1"/>
</dbReference>
<dbReference type="FunFam" id="2.40.30.110:FF:000003">
    <property type="entry name" value="Aminomethyltransferase"/>
    <property type="match status" value="1"/>
</dbReference>
<evidence type="ECO:0000313" key="10">
    <source>
        <dbReference type="Proteomes" id="UP001570511"/>
    </source>
</evidence>
<dbReference type="InterPro" id="IPR029043">
    <property type="entry name" value="GcvT/YgfZ_C"/>
</dbReference>
<protein>
    <recommendedName>
        <fullName evidence="5">Probable aminomethyltransferase</fullName>
        <ecNumber evidence="5">2.1.2.10</ecNumber>
    </recommendedName>
    <alternativeName>
        <fullName evidence="5">Glycine cleavage system T protein</fullName>
    </alternativeName>
</protein>
<feature type="domain" description="GCVT N-terminal" evidence="7">
    <location>
        <begin position="14"/>
        <end position="266"/>
    </location>
</feature>
<dbReference type="InterPro" id="IPR013977">
    <property type="entry name" value="GcvT_C"/>
</dbReference>
<gene>
    <name evidence="5 9" type="primary">gcvT</name>
    <name evidence="9" type="ORF">OS889_15010</name>
</gene>
<evidence type="ECO:0000256" key="6">
    <source>
        <dbReference type="PIRSR" id="PIRSR006487-1"/>
    </source>
</evidence>
<dbReference type="Pfam" id="PF08669">
    <property type="entry name" value="GCV_T_C"/>
    <property type="match status" value="1"/>
</dbReference>
<evidence type="ECO:0000313" key="9">
    <source>
        <dbReference type="EMBL" id="MFA1612303.1"/>
    </source>
</evidence>
<dbReference type="EMBL" id="JBGNYA010000001">
    <property type="protein sequence ID" value="MFA1612303.1"/>
    <property type="molecule type" value="Genomic_DNA"/>
</dbReference>
<dbReference type="HAMAP" id="MF_00259">
    <property type="entry name" value="GcvT"/>
    <property type="match status" value="1"/>
</dbReference>
<dbReference type="GO" id="GO:0004047">
    <property type="term" value="F:aminomethyltransferase activity"/>
    <property type="evidence" value="ECO:0007669"/>
    <property type="project" value="UniProtKB-UniRule"/>
</dbReference>
<comment type="caution">
    <text evidence="9">The sequence shown here is derived from an EMBL/GenBank/DDBJ whole genome shotgun (WGS) entry which is preliminary data.</text>
</comment>
<keyword evidence="2 5" id="KW-0032">Aminotransferase</keyword>
<evidence type="ECO:0000256" key="5">
    <source>
        <dbReference type="HAMAP-Rule" id="MF_00259"/>
    </source>
</evidence>
<name>A0ABD5MH72_9EURY</name>
<dbReference type="SUPFAM" id="SSF103025">
    <property type="entry name" value="Folate-binding domain"/>
    <property type="match status" value="1"/>
</dbReference>
<dbReference type="InterPro" id="IPR006222">
    <property type="entry name" value="GCVT_N"/>
</dbReference>
<dbReference type="NCBIfam" id="TIGR00528">
    <property type="entry name" value="gcvT"/>
    <property type="match status" value="1"/>
</dbReference>
<dbReference type="EC" id="2.1.2.10" evidence="5"/>
<dbReference type="PIRSF" id="PIRSF006487">
    <property type="entry name" value="GcvT"/>
    <property type="match status" value="1"/>
</dbReference>
<dbReference type="AlphaFoldDB" id="A0ABD5MH72"/>
<dbReference type="PANTHER" id="PTHR43757">
    <property type="entry name" value="AMINOMETHYLTRANSFERASE"/>
    <property type="match status" value="1"/>
</dbReference>
<accession>A0ABD5MH72</accession>
<dbReference type="Pfam" id="PF01571">
    <property type="entry name" value="GCV_T"/>
    <property type="match status" value="1"/>
</dbReference>
<comment type="function">
    <text evidence="5">The glycine cleavage system catalyzes the degradation of glycine.</text>
</comment>
<comment type="catalytic activity">
    <reaction evidence="4 5">
        <text>N(6)-[(R)-S(8)-aminomethyldihydrolipoyl]-L-lysyl-[protein] + (6S)-5,6,7,8-tetrahydrofolate = N(6)-[(R)-dihydrolipoyl]-L-lysyl-[protein] + (6R)-5,10-methylene-5,6,7,8-tetrahydrofolate + NH4(+)</text>
        <dbReference type="Rhea" id="RHEA:16945"/>
        <dbReference type="Rhea" id="RHEA-COMP:10475"/>
        <dbReference type="Rhea" id="RHEA-COMP:10492"/>
        <dbReference type="ChEBI" id="CHEBI:15636"/>
        <dbReference type="ChEBI" id="CHEBI:28938"/>
        <dbReference type="ChEBI" id="CHEBI:57453"/>
        <dbReference type="ChEBI" id="CHEBI:83100"/>
        <dbReference type="ChEBI" id="CHEBI:83143"/>
        <dbReference type="EC" id="2.1.2.10"/>
    </reaction>
</comment>
<dbReference type="InterPro" id="IPR028896">
    <property type="entry name" value="GcvT/YgfZ/DmdA"/>
</dbReference>
<dbReference type="Proteomes" id="UP001570511">
    <property type="component" value="Unassembled WGS sequence"/>
</dbReference>
<evidence type="ECO:0000256" key="1">
    <source>
        <dbReference type="ARBA" id="ARBA00008609"/>
    </source>
</evidence>
<evidence type="ECO:0000259" key="8">
    <source>
        <dbReference type="Pfam" id="PF08669"/>
    </source>
</evidence>
<dbReference type="InterPro" id="IPR022903">
    <property type="entry name" value="GcvT_bac"/>
</dbReference>
<proteinExistence type="inferred from homology"/>
<dbReference type="NCBIfam" id="NF001567">
    <property type="entry name" value="PRK00389.1"/>
    <property type="match status" value="1"/>
</dbReference>
<dbReference type="SUPFAM" id="SSF101790">
    <property type="entry name" value="Aminomethyltransferase beta-barrel domain"/>
    <property type="match status" value="1"/>
</dbReference>
<comment type="subunit">
    <text evidence="5">The glycine cleavage system is composed of four proteins: P, T, L and H.</text>
</comment>